<feature type="region of interest" description="Disordered" evidence="3">
    <location>
        <begin position="263"/>
        <end position="289"/>
    </location>
</feature>
<evidence type="ECO:0000256" key="3">
    <source>
        <dbReference type="SAM" id="MobiDB-lite"/>
    </source>
</evidence>
<keyword evidence="1" id="KW-0479">Metal-binding</keyword>
<dbReference type="Pfam" id="PF00233">
    <property type="entry name" value="PDEase_I"/>
    <property type="match status" value="1"/>
</dbReference>
<dbReference type="InterPro" id="IPR002073">
    <property type="entry name" value="PDEase_catalytic_dom"/>
</dbReference>
<keyword evidence="6" id="KW-1185">Reference proteome</keyword>
<evidence type="ECO:0000313" key="5">
    <source>
        <dbReference type="EMBL" id="CAK0843787.1"/>
    </source>
</evidence>
<dbReference type="Gene3D" id="1.10.1300.10">
    <property type="entry name" value="3'5'-cyclic nucleotide phosphodiesterase, catalytic domain"/>
    <property type="match status" value="1"/>
</dbReference>
<dbReference type="PRINTS" id="PR00387">
    <property type="entry name" value="PDIESTERASE1"/>
</dbReference>
<organism evidence="5 6">
    <name type="scientific">Prorocentrum cordatum</name>
    <dbReference type="NCBI Taxonomy" id="2364126"/>
    <lineage>
        <taxon>Eukaryota</taxon>
        <taxon>Sar</taxon>
        <taxon>Alveolata</taxon>
        <taxon>Dinophyceae</taxon>
        <taxon>Prorocentrales</taxon>
        <taxon>Prorocentraceae</taxon>
        <taxon>Prorocentrum</taxon>
    </lineage>
</organism>
<sequence>MWQVEADRFLSAASQLSLLVAAVAHDLGHPGVNNPFLVETSHVYALKYNDKSPLENLHCATLFQIIQAPEANVFQDVPRDAYKEARKEIVASILATDMIAHQPMVVELGLLIEVNSELLGRGLQNPETAELLQEKGNAQLMRNATLHFCDTANPMKPWELCYKYALLCLDEFFAQGDQEKAAGVPVQMLNDRTKVNKPNSQVGFAEFVILPMAEKMVSLFPPLAHHTNNLGENVSRWADLWEKDSAPPQEEVDKLRARVQKVVDRCSQASAGRRSSRGRKGSGLGSATF</sequence>
<dbReference type="Proteomes" id="UP001189429">
    <property type="component" value="Unassembled WGS sequence"/>
</dbReference>
<dbReference type="InterPro" id="IPR003607">
    <property type="entry name" value="HD/PDEase_dom"/>
</dbReference>
<dbReference type="PANTHER" id="PTHR11347">
    <property type="entry name" value="CYCLIC NUCLEOTIDE PHOSPHODIESTERASE"/>
    <property type="match status" value="1"/>
</dbReference>
<dbReference type="SUPFAM" id="SSF109604">
    <property type="entry name" value="HD-domain/PDEase-like"/>
    <property type="match status" value="1"/>
</dbReference>
<comment type="caution">
    <text evidence="5">The sequence shown here is derived from an EMBL/GenBank/DDBJ whole genome shotgun (WGS) entry which is preliminary data.</text>
</comment>
<dbReference type="CDD" id="cd00077">
    <property type="entry name" value="HDc"/>
    <property type="match status" value="1"/>
</dbReference>
<evidence type="ECO:0000256" key="1">
    <source>
        <dbReference type="ARBA" id="ARBA00022723"/>
    </source>
</evidence>
<dbReference type="InterPro" id="IPR036971">
    <property type="entry name" value="PDEase_catalytic_dom_sf"/>
</dbReference>
<name>A0ABN9TDG9_9DINO</name>
<dbReference type="PROSITE" id="PS00126">
    <property type="entry name" value="PDEASE_I_1"/>
    <property type="match status" value="1"/>
</dbReference>
<evidence type="ECO:0000256" key="2">
    <source>
        <dbReference type="ARBA" id="ARBA00022801"/>
    </source>
</evidence>
<evidence type="ECO:0000313" key="6">
    <source>
        <dbReference type="Proteomes" id="UP001189429"/>
    </source>
</evidence>
<accession>A0ABN9TDG9</accession>
<protein>
    <recommendedName>
        <fullName evidence="4">PDEase domain-containing protein</fullName>
    </recommendedName>
</protein>
<reference evidence="5" key="1">
    <citation type="submission" date="2023-10" db="EMBL/GenBank/DDBJ databases">
        <authorList>
            <person name="Chen Y."/>
            <person name="Shah S."/>
            <person name="Dougan E. K."/>
            <person name="Thang M."/>
            <person name="Chan C."/>
        </authorList>
    </citation>
    <scope>NUCLEOTIDE SEQUENCE [LARGE SCALE GENOMIC DNA]</scope>
</reference>
<dbReference type="InterPro" id="IPR023088">
    <property type="entry name" value="PDEase"/>
</dbReference>
<dbReference type="PROSITE" id="PS51845">
    <property type="entry name" value="PDEASE_I_2"/>
    <property type="match status" value="1"/>
</dbReference>
<dbReference type="EMBL" id="CAUYUJ010014609">
    <property type="protein sequence ID" value="CAK0843787.1"/>
    <property type="molecule type" value="Genomic_DNA"/>
</dbReference>
<feature type="domain" description="PDEase" evidence="4">
    <location>
        <begin position="1"/>
        <end position="244"/>
    </location>
</feature>
<evidence type="ECO:0000259" key="4">
    <source>
        <dbReference type="PROSITE" id="PS51845"/>
    </source>
</evidence>
<proteinExistence type="predicted"/>
<dbReference type="InterPro" id="IPR023174">
    <property type="entry name" value="PDEase_CS"/>
</dbReference>
<gene>
    <name evidence="5" type="ORF">PCOR1329_LOCUS38029</name>
</gene>
<keyword evidence="2" id="KW-0378">Hydrolase</keyword>